<protein>
    <submittedName>
        <fullName evidence="4">DUF4190 domain-containing protein</fullName>
    </submittedName>
</protein>
<organism evidence="4 5">
    <name type="scientific">Nocardioides caeni</name>
    <dbReference type="NCBI Taxonomy" id="574700"/>
    <lineage>
        <taxon>Bacteria</taxon>
        <taxon>Bacillati</taxon>
        <taxon>Actinomycetota</taxon>
        <taxon>Actinomycetes</taxon>
        <taxon>Propionibacteriales</taxon>
        <taxon>Nocardioidaceae</taxon>
        <taxon>Nocardioides</taxon>
    </lineage>
</organism>
<comment type="caution">
    <text evidence="4">The sequence shown here is derived from an EMBL/GenBank/DDBJ whole genome shotgun (WGS) entry which is preliminary data.</text>
</comment>
<dbReference type="Proteomes" id="UP000307087">
    <property type="component" value="Unassembled WGS sequence"/>
</dbReference>
<dbReference type="RefSeq" id="WP_136563054.1">
    <property type="nucleotide sequence ID" value="NZ_BAABLS010000004.1"/>
</dbReference>
<name>A0A4S8NAV2_9ACTN</name>
<evidence type="ECO:0000313" key="5">
    <source>
        <dbReference type="Proteomes" id="UP000307087"/>
    </source>
</evidence>
<dbReference type="EMBL" id="STGW01000006">
    <property type="protein sequence ID" value="THV13022.1"/>
    <property type="molecule type" value="Genomic_DNA"/>
</dbReference>
<keyword evidence="2" id="KW-0472">Membrane</keyword>
<accession>A0A4S8NAV2</accession>
<proteinExistence type="predicted"/>
<feature type="transmembrane region" description="Helical" evidence="2">
    <location>
        <begin position="63"/>
        <end position="95"/>
    </location>
</feature>
<evidence type="ECO:0000313" key="4">
    <source>
        <dbReference type="EMBL" id="THV13022.1"/>
    </source>
</evidence>
<feature type="compositionally biased region" description="Pro residues" evidence="1">
    <location>
        <begin position="11"/>
        <end position="23"/>
    </location>
</feature>
<dbReference type="AlphaFoldDB" id="A0A4S8NAV2"/>
<gene>
    <name evidence="4" type="ORF">E9934_11725</name>
</gene>
<feature type="region of interest" description="Disordered" evidence="1">
    <location>
        <begin position="1"/>
        <end position="36"/>
    </location>
</feature>
<keyword evidence="2" id="KW-0812">Transmembrane</keyword>
<evidence type="ECO:0000259" key="3">
    <source>
        <dbReference type="Pfam" id="PF13828"/>
    </source>
</evidence>
<keyword evidence="5" id="KW-1185">Reference proteome</keyword>
<feature type="domain" description="DUF4190" evidence="3">
    <location>
        <begin position="58"/>
        <end position="132"/>
    </location>
</feature>
<evidence type="ECO:0000256" key="2">
    <source>
        <dbReference type="SAM" id="Phobius"/>
    </source>
</evidence>
<reference evidence="4 5" key="1">
    <citation type="journal article" date="2009" name="Int. J. Syst. Evol. Microbiol.">
        <title>Nocardioides caeni sp. nov., isolated from wastewater.</title>
        <authorList>
            <person name="Yoon J.H."/>
            <person name="Kang S.J."/>
            <person name="Park S."/>
            <person name="Kim W."/>
            <person name="Oh T.K."/>
        </authorList>
    </citation>
    <scope>NUCLEOTIDE SEQUENCE [LARGE SCALE GENOMIC DNA]</scope>
    <source>
        <strain evidence="4 5">DSM 23134</strain>
    </source>
</reference>
<dbReference type="Pfam" id="PF13828">
    <property type="entry name" value="DUF4190"/>
    <property type="match status" value="1"/>
</dbReference>
<keyword evidence="2" id="KW-1133">Transmembrane helix</keyword>
<dbReference type="InterPro" id="IPR025241">
    <property type="entry name" value="DUF4190"/>
</dbReference>
<sequence>MSTPGREQAPLTPPSPGPSPGADPWPGYRAPGPGPATPDAYPIPDRYLTAHGAPAHPMAITSLVLGVVGIVGVVLAPFLLVSLVAVLASPFAIWLGISSRRQIQANPRQHSGEGLALAGLITGIVGIVLGLLMLLVVVAFIALLVALFAGTTA</sequence>
<feature type="transmembrane region" description="Helical" evidence="2">
    <location>
        <begin position="115"/>
        <end position="148"/>
    </location>
</feature>
<evidence type="ECO:0000256" key="1">
    <source>
        <dbReference type="SAM" id="MobiDB-lite"/>
    </source>
</evidence>